<evidence type="ECO:0000256" key="9">
    <source>
        <dbReference type="ARBA" id="ARBA00048968"/>
    </source>
</evidence>
<keyword evidence="5" id="KW-0479">Metal-binding</keyword>
<evidence type="ECO:0000256" key="2">
    <source>
        <dbReference type="ARBA" id="ARBA00003215"/>
    </source>
</evidence>
<evidence type="ECO:0000256" key="4">
    <source>
        <dbReference type="ARBA" id="ARBA00022679"/>
    </source>
</evidence>
<comment type="catalytic activity">
    <reaction evidence="9">
        <text>adenosine + phosphate = alpha-D-ribose 1-phosphate + adenine</text>
        <dbReference type="Rhea" id="RHEA:27642"/>
        <dbReference type="ChEBI" id="CHEBI:16335"/>
        <dbReference type="ChEBI" id="CHEBI:16708"/>
        <dbReference type="ChEBI" id="CHEBI:43474"/>
        <dbReference type="ChEBI" id="CHEBI:57720"/>
        <dbReference type="EC" id="2.4.2.1"/>
    </reaction>
    <physiologicalReaction direction="left-to-right" evidence="9">
        <dbReference type="Rhea" id="RHEA:27643"/>
    </physiologicalReaction>
</comment>
<dbReference type="InterPro" id="IPR003730">
    <property type="entry name" value="Cu_polyphenol_OxRdtase"/>
</dbReference>
<comment type="function">
    <text evidence="2">Purine nucleoside enzyme that catalyzes the phosphorolysis of adenosine and inosine nucleosides, yielding D-ribose 1-phosphate and the respective free bases, adenine and hypoxanthine. Also catalyzes the phosphorolysis of S-methyl-5'-thioadenosine into adenine and S-methyl-5-thio-alpha-D-ribose 1-phosphate. Also has adenosine deaminase activity.</text>
</comment>
<keyword evidence="6" id="KW-0378">Hydrolase</keyword>
<dbReference type="Pfam" id="PF02578">
    <property type="entry name" value="Cu-oxidase_4"/>
    <property type="match status" value="1"/>
</dbReference>
<dbReference type="RefSeq" id="WP_277865581.1">
    <property type="nucleotide sequence ID" value="NZ_JAKKUT010000001.1"/>
</dbReference>
<keyword evidence="7" id="KW-0862">Zinc</keyword>
<dbReference type="InterPro" id="IPR011324">
    <property type="entry name" value="Cytotoxic_necrot_fac-like_cat"/>
</dbReference>
<evidence type="ECO:0000313" key="13">
    <source>
        <dbReference type="Proteomes" id="UP001154265"/>
    </source>
</evidence>
<protein>
    <recommendedName>
        <fullName evidence="11">Purine nucleoside phosphorylase</fullName>
    </recommendedName>
</protein>
<evidence type="ECO:0000256" key="11">
    <source>
        <dbReference type="RuleBase" id="RU361274"/>
    </source>
</evidence>
<accession>A0ABT6EV18</accession>
<comment type="similarity">
    <text evidence="3 11">Belongs to the purine nucleoside phosphorylase YfiH/LACC1 family.</text>
</comment>
<proteinExistence type="inferred from homology"/>
<evidence type="ECO:0000256" key="7">
    <source>
        <dbReference type="ARBA" id="ARBA00022833"/>
    </source>
</evidence>
<evidence type="ECO:0000256" key="10">
    <source>
        <dbReference type="ARBA" id="ARBA00049893"/>
    </source>
</evidence>
<keyword evidence="4" id="KW-0808">Transferase</keyword>
<dbReference type="PANTHER" id="PTHR30616">
    <property type="entry name" value="UNCHARACTERIZED PROTEIN YFIH"/>
    <property type="match status" value="1"/>
</dbReference>
<dbReference type="SUPFAM" id="SSF64438">
    <property type="entry name" value="CNF1/YfiH-like putative cysteine hydrolases"/>
    <property type="match status" value="1"/>
</dbReference>
<dbReference type="CDD" id="cd16833">
    <property type="entry name" value="YfiH"/>
    <property type="match status" value="1"/>
</dbReference>
<evidence type="ECO:0000256" key="8">
    <source>
        <dbReference type="ARBA" id="ARBA00047989"/>
    </source>
</evidence>
<comment type="caution">
    <text evidence="12">The sequence shown here is derived from an EMBL/GenBank/DDBJ whole genome shotgun (WGS) entry which is preliminary data.</text>
</comment>
<dbReference type="NCBIfam" id="TIGR00726">
    <property type="entry name" value="peptidoglycan editing factor PgeF"/>
    <property type="match status" value="1"/>
</dbReference>
<dbReference type="InterPro" id="IPR038371">
    <property type="entry name" value="Cu_polyphenol_OxRdtase_sf"/>
</dbReference>
<dbReference type="EMBL" id="JAKKUT010000001">
    <property type="protein sequence ID" value="MDG2989665.1"/>
    <property type="molecule type" value="Genomic_DNA"/>
</dbReference>
<evidence type="ECO:0000256" key="1">
    <source>
        <dbReference type="ARBA" id="ARBA00000553"/>
    </source>
</evidence>
<comment type="catalytic activity">
    <reaction evidence="10">
        <text>S-methyl-5'-thioadenosine + phosphate = 5-(methylsulfanyl)-alpha-D-ribose 1-phosphate + adenine</text>
        <dbReference type="Rhea" id="RHEA:11852"/>
        <dbReference type="ChEBI" id="CHEBI:16708"/>
        <dbReference type="ChEBI" id="CHEBI:17509"/>
        <dbReference type="ChEBI" id="CHEBI:43474"/>
        <dbReference type="ChEBI" id="CHEBI:58533"/>
        <dbReference type="EC" id="2.4.2.28"/>
    </reaction>
    <physiologicalReaction direction="left-to-right" evidence="10">
        <dbReference type="Rhea" id="RHEA:11853"/>
    </physiologicalReaction>
</comment>
<comment type="catalytic activity">
    <reaction evidence="8">
        <text>adenosine + H2O + H(+) = inosine + NH4(+)</text>
        <dbReference type="Rhea" id="RHEA:24408"/>
        <dbReference type="ChEBI" id="CHEBI:15377"/>
        <dbReference type="ChEBI" id="CHEBI:15378"/>
        <dbReference type="ChEBI" id="CHEBI:16335"/>
        <dbReference type="ChEBI" id="CHEBI:17596"/>
        <dbReference type="ChEBI" id="CHEBI:28938"/>
        <dbReference type="EC" id="3.5.4.4"/>
    </reaction>
    <physiologicalReaction direction="left-to-right" evidence="8">
        <dbReference type="Rhea" id="RHEA:24409"/>
    </physiologicalReaction>
</comment>
<dbReference type="PANTHER" id="PTHR30616:SF2">
    <property type="entry name" value="PURINE NUCLEOSIDE PHOSPHORYLASE LACC1"/>
    <property type="match status" value="1"/>
</dbReference>
<keyword evidence="13" id="KW-1185">Reference proteome</keyword>
<comment type="catalytic activity">
    <reaction evidence="1">
        <text>inosine + phosphate = alpha-D-ribose 1-phosphate + hypoxanthine</text>
        <dbReference type="Rhea" id="RHEA:27646"/>
        <dbReference type="ChEBI" id="CHEBI:17368"/>
        <dbReference type="ChEBI" id="CHEBI:17596"/>
        <dbReference type="ChEBI" id="CHEBI:43474"/>
        <dbReference type="ChEBI" id="CHEBI:57720"/>
        <dbReference type="EC" id="2.4.2.1"/>
    </reaction>
    <physiologicalReaction direction="left-to-right" evidence="1">
        <dbReference type="Rhea" id="RHEA:27647"/>
    </physiologicalReaction>
</comment>
<reference evidence="12" key="1">
    <citation type="journal article" date="2022" name="Genome Biol. Evol.">
        <title>A New Gene Family Diagnostic for Intracellular Biomineralization of Amorphous Ca Carbonates by Cyanobacteria.</title>
        <authorList>
            <person name="Benzerara K."/>
            <person name="Duprat E."/>
            <person name="Bitard-Feildel T."/>
            <person name="Caumes G."/>
            <person name="Cassier-Chauvat C."/>
            <person name="Chauvat F."/>
            <person name="Dezi M."/>
            <person name="Diop S.I."/>
            <person name="Gaschignard G."/>
            <person name="Gorgen S."/>
            <person name="Gugger M."/>
            <person name="Lopez-Garcia P."/>
            <person name="Millet M."/>
            <person name="Skouri-Panet F."/>
            <person name="Moreira D."/>
            <person name="Callebaut I."/>
        </authorList>
    </citation>
    <scope>NUCLEOTIDE SEQUENCE</scope>
    <source>
        <strain evidence="12">G9</strain>
    </source>
</reference>
<evidence type="ECO:0000256" key="6">
    <source>
        <dbReference type="ARBA" id="ARBA00022801"/>
    </source>
</evidence>
<evidence type="ECO:0000256" key="5">
    <source>
        <dbReference type="ARBA" id="ARBA00022723"/>
    </source>
</evidence>
<gene>
    <name evidence="12" type="primary">pgeF</name>
    <name evidence="12" type="ORF">L3556_01765</name>
</gene>
<dbReference type="Proteomes" id="UP001154265">
    <property type="component" value="Unassembled WGS sequence"/>
</dbReference>
<sequence length="262" mass="28348">MVAAPLGWQWQTTLKGTYLTCDRLAGMAHGFFTREWVEAALADLTGILQPGAIPLRTKQVHGNRVVLAGDILAQGETATYLDADALISTGPNQALWVCSADCVPVLIGDRQTGRVAAIHAGWRGTSMEVVPKTIQTLCQLGSALPDLAIALGPAISGTVYQVGLSVAIAIGETLVSLDSHQSPEEQVAHLQAQTRGLLLPDPEPGRVRLDVRQANVLQLLKMGLEPDQISVSPLCTYREPEQFFSYRRERLKQVQWSGITSF</sequence>
<name>A0ABT6EV18_9SYNE</name>
<organism evidence="12 13">
    <name type="scientific">Candidatus Synechococcus calcipolaris G9</name>
    <dbReference type="NCBI Taxonomy" id="1497997"/>
    <lineage>
        <taxon>Bacteria</taxon>
        <taxon>Bacillati</taxon>
        <taxon>Cyanobacteriota</taxon>
        <taxon>Cyanophyceae</taxon>
        <taxon>Synechococcales</taxon>
        <taxon>Synechococcaceae</taxon>
        <taxon>Synechococcus</taxon>
    </lineage>
</organism>
<evidence type="ECO:0000256" key="3">
    <source>
        <dbReference type="ARBA" id="ARBA00007353"/>
    </source>
</evidence>
<reference evidence="12" key="2">
    <citation type="submission" date="2022-01" db="EMBL/GenBank/DDBJ databases">
        <authorList>
            <person name="Zivanovic Y."/>
            <person name="Moreira D."/>
            <person name="Lopez-Garcia P."/>
        </authorList>
    </citation>
    <scope>NUCLEOTIDE SEQUENCE</scope>
    <source>
        <strain evidence="12">G9</strain>
    </source>
</reference>
<evidence type="ECO:0000313" key="12">
    <source>
        <dbReference type="EMBL" id="MDG2989665.1"/>
    </source>
</evidence>
<dbReference type="Gene3D" id="3.60.140.10">
    <property type="entry name" value="CNF1/YfiH-like putative cysteine hydrolases"/>
    <property type="match status" value="1"/>
</dbReference>